<proteinExistence type="predicted"/>
<dbReference type="AlphaFoldDB" id="M2SM87"/>
<dbReference type="OrthoDB" id="10563311at2759"/>
<feature type="compositionally biased region" description="Polar residues" evidence="1">
    <location>
        <begin position="1"/>
        <end position="13"/>
    </location>
</feature>
<sequence length="111" mass="12058">MREDATSSSNISSRRGKTAASPANSISSPAPAQPHVAVASPTSRRDSMEPEAQTQNVTPLVTVLSPQPQSPLTQRQMQHSAKESSEKAVEKKEGKSKLHPMKRIWSSLVRK</sequence>
<evidence type="ECO:0000313" key="3">
    <source>
        <dbReference type="Proteomes" id="UP000016936"/>
    </source>
</evidence>
<feature type="region of interest" description="Disordered" evidence="1">
    <location>
        <begin position="1"/>
        <end position="111"/>
    </location>
</feature>
<dbReference type="EMBL" id="KB445585">
    <property type="protein sequence ID" value="EMD86435.1"/>
    <property type="molecule type" value="Genomic_DNA"/>
</dbReference>
<keyword evidence="3" id="KW-1185">Reference proteome</keyword>
<gene>
    <name evidence="2" type="ORF">COCHEDRAFT_1218641</name>
</gene>
<feature type="compositionally biased region" description="Basic and acidic residues" evidence="1">
    <location>
        <begin position="80"/>
        <end position="96"/>
    </location>
</feature>
<reference evidence="2 3" key="1">
    <citation type="journal article" date="2012" name="PLoS Pathog.">
        <title>Diverse lifestyles and strategies of plant pathogenesis encoded in the genomes of eighteen Dothideomycetes fungi.</title>
        <authorList>
            <person name="Ohm R.A."/>
            <person name="Feau N."/>
            <person name="Henrissat B."/>
            <person name="Schoch C.L."/>
            <person name="Horwitz B.A."/>
            <person name="Barry K.W."/>
            <person name="Condon B.J."/>
            <person name="Copeland A.C."/>
            <person name="Dhillon B."/>
            <person name="Glaser F."/>
            <person name="Hesse C.N."/>
            <person name="Kosti I."/>
            <person name="LaButti K."/>
            <person name="Lindquist E.A."/>
            <person name="Lucas S."/>
            <person name="Salamov A.A."/>
            <person name="Bradshaw R.E."/>
            <person name="Ciuffetti L."/>
            <person name="Hamelin R.C."/>
            <person name="Kema G.H.J."/>
            <person name="Lawrence C."/>
            <person name="Scott J.A."/>
            <person name="Spatafora J.W."/>
            <person name="Turgeon B.G."/>
            <person name="de Wit P.J.G.M."/>
            <person name="Zhong S."/>
            <person name="Goodwin S.B."/>
            <person name="Grigoriev I.V."/>
        </authorList>
    </citation>
    <scope>NUCLEOTIDE SEQUENCE [LARGE SCALE GENOMIC DNA]</scope>
    <source>
        <strain evidence="3">C5 / ATCC 48332 / race O</strain>
    </source>
</reference>
<protein>
    <submittedName>
        <fullName evidence="2">Uncharacterized protein</fullName>
    </submittedName>
</protein>
<evidence type="ECO:0000313" key="2">
    <source>
        <dbReference type="EMBL" id="EMD86435.1"/>
    </source>
</evidence>
<feature type="compositionally biased region" description="Low complexity" evidence="1">
    <location>
        <begin position="19"/>
        <end position="34"/>
    </location>
</feature>
<name>M2SM87_COCH5</name>
<accession>M2SM87</accession>
<organism evidence="2 3">
    <name type="scientific">Cochliobolus heterostrophus (strain C5 / ATCC 48332 / race O)</name>
    <name type="common">Southern corn leaf blight fungus</name>
    <name type="synonym">Bipolaris maydis</name>
    <dbReference type="NCBI Taxonomy" id="701091"/>
    <lineage>
        <taxon>Eukaryota</taxon>
        <taxon>Fungi</taxon>
        <taxon>Dikarya</taxon>
        <taxon>Ascomycota</taxon>
        <taxon>Pezizomycotina</taxon>
        <taxon>Dothideomycetes</taxon>
        <taxon>Pleosporomycetidae</taxon>
        <taxon>Pleosporales</taxon>
        <taxon>Pleosporineae</taxon>
        <taxon>Pleosporaceae</taxon>
        <taxon>Bipolaris</taxon>
    </lineage>
</organism>
<dbReference type="Proteomes" id="UP000016936">
    <property type="component" value="Unassembled WGS sequence"/>
</dbReference>
<reference evidence="3" key="2">
    <citation type="journal article" date="2013" name="PLoS Genet.">
        <title>Comparative genome structure, secondary metabolite, and effector coding capacity across Cochliobolus pathogens.</title>
        <authorList>
            <person name="Condon B.J."/>
            <person name="Leng Y."/>
            <person name="Wu D."/>
            <person name="Bushley K.E."/>
            <person name="Ohm R.A."/>
            <person name="Otillar R."/>
            <person name="Martin J."/>
            <person name="Schackwitz W."/>
            <person name="Grimwood J."/>
            <person name="MohdZainudin N."/>
            <person name="Xue C."/>
            <person name="Wang R."/>
            <person name="Manning V.A."/>
            <person name="Dhillon B."/>
            <person name="Tu Z.J."/>
            <person name="Steffenson B.J."/>
            <person name="Salamov A."/>
            <person name="Sun H."/>
            <person name="Lowry S."/>
            <person name="LaButti K."/>
            <person name="Han J."/>
            <person name="Copeland A."/>
            <person name="Lindquist E."/>
            <person name="Barry K."/>
            <person name="Schmutz J."/>
            <person name="Baker S.E."/>
            <person name="Ciuffetti L.M."/>
            <person name="Grigoriev I.V."/>
            <person name="Zhong S."/>
            <person name="Turgeon B.G."/>
        </authorList>
    </citation>
    <scope>NUCLEOTIDE SEQUENCE [LARGE SCALE GENOMIC DNA]</scope>
    <source>
        <strain evidence="3">C5 / ATCC 48332 / race O</strain>
    </source>
</reference>
<dbReference type="HOGENOM" id="CLU_2158134_0_0_1"/>
<evidence type="ECO:0000256" key="1">
    <source>
        <dbReference type="SAM" id="MobiDB-lite"/>
    </source>
</evidence>
<feature type="compositionally biased region" description="Polar residues" evidence="1">
    <location>
        <begin position="52"/>
        <end position="79"/>
    </location>
</feature>